<dbReference type="GO" id="GO:0046475">
    <property type="term" value="P:glycerophospholipid catabolic process"/>
    <property type="evidence" value="ECO:0007669"/>
    <property type="project" value="TreeGrafter"/>
</dbReference>
<evidence type="ECO:0000256" key="3">
    <source>
        <dbReference type="PROSITE-ProRule" id="PRU00555"/>
    </source>
</evidence>
<dbReference type="PANTHER" id="PTHR10728:SF39">
    <property type="entry name" value="CYTOSOLIC PHOSPHOLIPASE A2 GAMMA"/>
    <property type="match status" value="1"/>
</dbReference>
<dbReference type="PANTHER" id="PTHR10728">
    <property type="entry name" value="CYTOSOLIC PHOSPHOLIPASE A2"/>
    <property type="match status" value="1"/>
</dbReference>
<dbReference type="GO" id="GO:0047498">
    <property type="term" value="F:calcium-dependent phospholipase A2 activity"/>
    <property type="evidence" value="ECO:0007669"/>
    <property type="project" value="TreeGrafter"/>
</dbReference>
<feature type="region of interest" description="Disordered" evidence="4">
    <location>
        <begin position="1"/>
        <end position="34"/>
    </location>
</feature>
<dbReference type="EMBL" id="JBBPFD010000002">
    <property type="protein sequence ID" value="KAK7938598.1"/>
    <property type="molecule type" value="Genomic_DNA"/>
</dbReference>
<comment type="caution">
    <text evidence="7">The sequence shown here is derived from an EMBL/GenBank/DDBJ whole genome shotgun (WGS) entry which is preliminary data.</text>
</comment>
<dbReference type="Proteomes" id="UP001460270">
    <property type="component" value="Unassembled WGS sequence"/>
</dbReference>
<dbReference type="AlphaFoldDB" id="A0AAW0PS32"/>
<evidence type="ECO:0000313" key="7">
    <source>
        <dbReference type="EMBL" id="KAK7938598.1"/>
    </source>
</evidence>
<dbReference type="InterPro" id="IPR016035">
    <property type="entry name" value="Acyl_Trfase/lysoPLipase"/>
</dbReference>
<evidence type="ECO:0000256" key="5">
    <source>
        <dbReference type="SAM" id="Phobius"/>
    </source>
</evidence>
<feature type="domain" description="PLA2c" evidence="6">
    <location>
        <begin position="110"/>
        <end position="715"/>
    </location>
</feature>
<feature type="region of interest" description="Disordered" evidence="4">
    <location>
        <begin position="695"/>
        <end position="715"/>
    </location>
</feature>
<keyword evidence="5" id="KW-1133">Transmembrane helix</keyword>
<keyword evidence="2 3" id="KW-0443">Lipid metabolism</keyword>
<feature type="transmembrane region" description="Helical" evidence="5">
    <location>
        <begin position="78"/>
        <end position="98"/>
    </location>
</feature>
<evidence type="ECO:0000313" key="8">
    <source>
        <dbReference type="Proteomes" id="UP001460270"/>
    </source>
</evidence>
<dbReference type="GO" id="GO:0005829">
    <property type="term" value="C:cytosol"/>
    <property type="evidence" value="ECO:0007669"/>
    <property type="project" value="TreeGrafter"/>
</dbReference>
<accession>A0AAW0PS32</accession>
<dbReference type="Pfam" id="PF01735">
    <property type="entry name" value="PLA2_B"/>
    <property type="match status" value="1"/>
</dbReference>
<evidence type="ECO:0000256" key="1">
    <source>
        <dbReference type="ARBA" id="ARBA00022801"/>
    </source>
</evidence>
<keyword evidence="1 3" id="KW-0378">Hydrolase</keyword>
<sequence>MALLDGDPRPPTSSPGYHAQTERQGQRTPSSATGAAWITVREGSPGAKYLRTHLQHTHSRRKAERSHSTPRRRLDMRVYWVLLMHCGAACFLFALAALSSSQSDTGTTSATSMEQTCVRRGSSLCSGELDYIRRRKQLCAQALSALGLSCTEEEVPHVALLASGGGQRAAVALVGSLSQLSQDGLLDTVLYLGGVSGSTWSMASLYSDPEWSRSLDSHVASLLTPQTVELDQALSWVRDTAQREEFSLTDVWGALTAAGIMKQWDTRKLSEETTRNISNPYPVYGAIEKHCFNHGPVQARWFELTPHEAGFSELGLFIQTSALGSKFQGGALLEDKPEMDMIQVQGILGCALANEKMEEHIPAWLNVPTFLDTAAEAYLRSYNTITTFITQSKAYVTNEAALKYINNLQAVLQDKVNRNESILLGSQSPEQRAQQFQHWTSELGTVVQEWAHSLPEGTTKAHVSLLVDKLMPLVLRWEWGTVKNFLYKCAYPSLSELPEARSPDGCRLLVNVAYPSFLGSKRDIDLIIAPEYSAGDMFETLTLARAYAAEVQKPFPQLDDQVLKEEKDWPRDCYVFEGNGTAPTIVFMPLFNRRNCKANITESHQPSTWQNFAKTLSSLRQTPTNELWSFEHTPVPHKGGLSFVRRRRGVGSEDGAVLHVSEELQSGHDQVLLETAHENMRNNKETLLTEIKKALKRRRDRSPTAQVQPEQQTSD</sequence>
<keyword evidence="3" id="KW-0442">Lipid degradation</keyword>
<feature type="compositionally biased region" description="Polar residues" evidence="4">
    <location>
        <begin position="703"/>
        <end position="715"/>
    </location>
</feature>
<organism evidence="7 8">
    <name type="scientific">Mugilogobius chulae</name>
    <name type="common">yellowstripe goby</name>
    <dbReference type="NCBI Taxonomy" id="88201"/>
    <lineage>
        <taxon>Eukaryota</taxon>
        <taxon>Metazoa</taxon>
        <taxon>Chordata</taxon>
        <taxon>Craniata</taxon>
        <taxon>Vertebrata</taxon>
        <taxon>Euteleostomi</taxon>
        <taxon>Actinopterygii</taxon>
        <taxon>Neopterygii</taxon>
        <taxon>Teleostei</taxon>
        <taxon>Neoteleostei</taxon>
        <taxon>Acanthomorphata</taxon>
        <taxon>Gobiaria</taxon>
        <taxon>Gobiiformes</taxon>
        <taxon>Gobioidei</taxon>
        <taxon>Gobiidae</taxon>
        <taxon>Gobionellinae</taxon>
        <taxon>Mugilogobius</taxon>
    </lineage>
</organism>
<dbReference type="PROSITE" id="PS51210">
    <property type="entry name" value="PLA2C"/>
    <property type="match status" value="1"/>
</dbReference>
<dbReference type="GO" id="GO:0005635">
    <property type="term" value="C:nuclear envelope"/>
    <property type="evidence" value="ECO:0007669"/>
    <property type="project" value="TreeGrafter"/>
</dbReference>
<name>A0AAW0PS32_9GOBI</name>
<keyword evidence="5" id="KW-0472">Membrane</keyword>
<evidence type="ECO:0000256" key="4">
    <source>
        <dbReference type="SAM" id="MobiDB-lite"/>
    </source>
</evidence>
<evidence type="ECO:0000256" key="2">
    <source>
        <dbReference type="ARBA" id="ARBA00023098"/>
    </source>
</evidence>
<dbReference type="SUPFAM" id="SSF52151">
    <property type="entry name" value="FabD/lysophospholipase-like"/>
    <property type="match status" value="1"/>
</dbReference>
<proteinExistence type="predicted"/>
<keyword evidence="8" id="KW-1185">Reference proteome</keyword>
<keyword evidence="5" id="KW-0812">Transmembrane</keyword>
<dbReference type="Gene3D" id="3.40.1090.10">
    <property type="entry name" value="Cytosolic phospholipase A2 catalytic domain"/>
    <property type="match status" value="1"/>
</dbReference>
<protein>
    <recommendedName>
        <fullName evidence="6">PLA2c domain-containing protein</fullName>
    </recommendedName>
</protein>
<dbReference type="SMART" id="SM00022">
    <property type="entry name" value="PLAc"/>
    <property type="match status" value="1"/>
</dbReference>
<gene>
    <name evidence="7" type="ORF">WMY93_001924</name>
</gene>
<dbReference type="GO" id="GO:0005544">
    <property type="term" value="F:calcium-dependent phospholipid binding"/>
    <property type="evidence" value="ECO:0007669"/>
    <property type="project" value="TreeGrafter"/>
</dbReference>
<reference evidence="8" key="1">
    <citation type="submission" date="2024-04" db="EMBL/GenBank/DDBJ databases">
        <title>Salinicola lusitanus LLJ914,a marine bacterium isolated from the Okinawa Trough.</title>
        <authorList>
            <person name="Li J."/>
        </authorList>
    </citation>
    <scope>NUCLEOTIDE SEQUENCE [LARGE SCALE GENOMIC DNA]</scope>
</reference>
<dbReference type="InterPro" id="IPR002642">
    <property type="entry name" value="LysoPLipase_cat_dom"/>
</dbReference>
<evidence type="ECO:0000259" key="6">
    <source>
        <dbReference type="PROSITE" id="PS51210"/>
    </source>
</evidence>
<dbReference type="GO" id="GO:0005654">
    <property type="term" value="C:nucleoplasm"/>
    <property type="evidence" value="ECO:0007669"/>
    <property type="project" value="TreeGrafter"/>
</dbReference>
<dbReference type="GO" id="GO:0005509">
    <property type="term" value="F:calcium ion binding"/>
    <property type="evidence" value="ECO:0007669"/>
    <property type="project" value="TreeGrafter"/>
</dbReference>